<dbReference type="Gene3D" id="2.60.40.1180">
    <property type="entry name" value="Golgi alpha-mannosidase II"/>
    <property type="match status" value="1"/>
</dbReference>
<keyword evidence="12" id="KW-1185">Reference proteome</keyword>
<dbReference type="FunFam" id="2.70.98.30:FF:000003">
    <property type="entry name" value="Alpha-mannosidase"/>
    <property type="match status" value="1"/>
</dbReference>
<dbReference type="Pfam" id="PF17677">
    <property type="entry name" value="Glyco_hydro38C2"/>
    <property type="match status" value="1"/>
</dbReference>
<evidence type="ECO:0000256" key="4">
    <source>
        <dbReference type="ARBA" id="ARBA00022723"/>
    </source>
</evidence>
<keyword evidence="10" id="KW-0732">Signal</keyword>
<evidence type="ECO:0000256" key="6">
    <source>
        <dbReference type="ARBA" id="ARBA00022833"/>
    </source>
</evidence>
<dbReference type="InterPro" id="IPR013780">
    <property type="entry name" value="Glyco_hydro_b"/>
</dbReference>
<dbReference type="OrthoDB" id="2016903at2759"/>
<dbReference type="InterPro" id="IPR011013">
    <property type="entry name" value="Gal_mutarotase_sf_dom"/>
</dbReference>
<comment type="cofactor">
    <cofactor evidence="10">
        <name>Zn(2+)</name>
        <dbReference type="ChEBI" id="CHEBI:29105"/>
    </cofactor>
    <text evidence="10">Binds 1 zinc ion per subunit.</text>
</comment>
<dbReference type="Gene3D" id="3.20.110.10">
    <property type="entry name" value="Glycoside hydrolase 38, N terminal domain"/>
    <property type="match status" value="1"/>
</dbReference>
<dbReference type="FunFam" id="3.20.110.10:FF:000001">
    <property type="entry name" value="Alpha-mannosidase"/>
    <property type="match status" value="1"/>
</dbReference>
<dbReference type="SUPFAM" id="SSF88713">
    <property type="entry name" value="Glycoside hydrolase/deacetylase"/>
    <property type="match status" value="1"/>
</dbReference>
<dbReference type="PANTHER" id="PTHR11607:SF3">
    <property type="entry name" value="LYSOSOMAL ALPHA-MANNOSIDASE"/>
    <property type="match status" value="1"/>
</dbReference>
<evidence type="ECO:0000256" key="9">
    <source>
        <dbReference type="ARBA" id="ARBA00023295"/>
    </source>
</evidence>
<sequence>MIWYYLLVFLTSYSILNVQARQTCSWEVCNRWSNEEGVINVHLVPHTHDDLGWIKTVDQYYYGAKPSLVPVGVQYIFNTVIDELQKHPDRRFSFAETGFLWRWYNDHSDFHKHSLQKLVKTGQIEMIGGGWVQNDEACSHYVDIIDQMTLGLKKLEQVFGECGKPRTAWQIDPFGHSKEQANLLALMGFTSVFFARIHYLEKEARLKNKSLEFVWNTSEDLKTQILAGAFFQDGYGPPEGFCFDTLCRDDPIMDNPDLEGYNLDEKISSFVSHVKKQASFLRSSHVMMLMGSDFQYTNANAWYTNLDKLIQHVNGNAIHGVHVFYSTPSCYVKGLTESSTTRLPTKEDDFFPYASSNVSYWTGYFTSRPTFKRMVRETSSLLQLCKQLDALADLGPEDDADVETIARAAALVQHHDAVTGTAKEKVTGDYKKRLAKATKEGEIVINDYLKKVYPKADAEPPRHYICPLINETRCHAIENESTFALTVFNSNSRQMSGVVSIPYYSKQAMVKNAAGDRVPVQLMKVFRVDSLNSIYRAPYELLVPIQVGPVGYATYIVDNSTSKRAITPLFASKIVKEELVTIENEDISLLFDENGLVSSLTEKATNRTYPFRQQFFYYKGVMNGAQPSGAYVFRPDGDAIKVDKAQLEVIKGDLVQEVRQTFNPWIAQVIRLKKGTKPIEFDWIIGPIPKEEKNPVTKEVVTQYITDIKNANVFFTDSNGRQMMKRQKNFNPSFKYVDSEPVSGNYYPVTNRAFIKDEKRQLTVLTDRAEGATVLDGGLEIMLHRRCFADDHWGVEEALDEPGYGSGLVARGTHYVLLGETKTAAAIHRPLAVDIFHSPQLTFAPVKNATDYAQRYRMKFSALRRSLPPFVHLMTLERWHRRSLLLRLEHIFQNQEDFDNSKPMSVVLDDLFTQFKVVNITEVTLAGNRNASRKFFPERPNRTSSNFTVVLEPSEIRTFVIGVQWN</sequence>
<dbReference type="CDD" id="cd10810">
    <property type="entry name" value="GH38N_AMII_LAM_like"/>
    <property type="match status" value="1"/>
</dbReference>
<organism evidence="12 13">
    <name type="scientific">Haemonchus contortus</name>
    <name type="common">Barber pole worm</name>
    <dbReference type="NCBI Taxonomy" id="6289"/>
    <lineage>
        <taxon>Eukaryota</taxon>
        <taxon>Metazoa</taxon>
        <taxon>Ecdysozoa</taxon>
        <taxon>Nematoda</taxon>
        <taxon>Chromadorea</taxon>
        <taxon>Rhabditida</taxon>
        <taxon>Rhabditina</taxon>
        <taxon>Rhabditomorpha</taxon>
        <taxon>Strongyloidea</taxon>
        <taxon>Trichostrongylidae</taxon>
        <taxon>Haemonchus</taxon>
    </lineage>
</organism>
<keyword evidence="4 10" id="KW-0479">Metal-binding</keyword>
<dbReference type="InterPro" id="IPR011330">
    <property type="entry name" value="Glyco_hydro/deAcase_b/a-brl"/>
</dbReference>
<dbReference type="Gene3D" id="2.70.98.30">
    <property type="entry name" value="Golgi alpha-mannosidase II, domain 4"/>
    <property type="match status" value="1"/>
</dbReference>
<dbReference type="Gene3D" id="1.20.1270.50">
    <property type="entry name" value="Glycoside hydrolase family 38, central domain"/>
    <property type="match status" value="2"/>
</dbReference>
<evidence type="ECO:0000256" key="8">
    <source>
        <dbReference type="ARBA" id="ARBA00023180"/>
    </source>
</evidence>
<evidence type="ECO:0000256" key="3">
    <source>
        <dbReference type="ARBA" id="ARBA00012752"/>
    </source>
</evidence>
<dbReference type="InterPro" id="IPR037094">
    <property type="entry name" value="Glyco_hydro_38_cen_sf"/>
</dbReference>
<accession>A0A7I4YMU9</accession>
<evidence type="ECO:0000256" key="7">
    <source>
        <dbReference type="ARBA" id="ARBA00023157"/>
    </source>
</evidence>
<dbReference type="FunFam" id="1.20.1270.50:FF:000003">
    <property type="entry name" value="Alpha-mannosidase"/>
    <property type="match status" value="1"/>
</dbReference>
<dbReference type="Proteomes" id="UP000025227">
    <property type="component" value="Unplaced"/>
</dbReference>
<dbReference type="SUPFAM" id="SSF88688">
    <property type="entry name" value="Families 57/38 glycoside transferase middle domain"/>
    <property type="match status" value="1"/>
</dbReference>
<dbReference type="FunFam" id="1.20.1270.50:FF:000002">
    <property type="entry name" value="Alpha-mannosidase"/>
    <property type="match status" value="1"/>
</dbReference>
<dbReference type="InterPro" id="IPR011682">
    <property type="entry name" value="Glyco_hydro_38_C"/>
</dbReference>
<evidence type="ECO:0000256" key="2">
    <source>
        <dbReference type="ARBA" id="ARBA00009792"/>
    </source>
</evidence>
<dbReference type="GO" id="GO:0004559">
    <property type="term" value="F:alpha-mannosidase activity"/>
    <property type="evidence" value="ECO:0007669"/>
    <property type="project" value="UniProtKB-EC"/>
</dbReference>
<comment type="catalytic activity">
    <reaction evidence="1">
        <text>Hydrolysis of terminal, non-reducing alpha-D-mannose residues in alpha-D-mannosides.</text>
        <dbReference type="EC" id="3.2.1.24"/>
    </reaction>
</comment>
<dbReference type="SUPFAM" id="SSF74650">
    <property type="entry name" value="Galactose mutarotase-like"/>
    <property type="match status" value="1"/>
</dbReference>
<evidence type="ECO:0000259" key="11">
    <source>
        <dbReference type="SMART" id="SM00872"/>
    </source>
</evidence>
<evidence type="ECO:0000313" key="12">
    <source>
        <dbReference type="Proteomes" id="UP000025227"/>
    </source>
</evidence>
<dbReference type="InterPro" id="IPR027291">
    <property type="entry name" value="Glyco_hydro_38_N_sf"/>
</dbReference>
<dbReference type="InterPro" id="IPR050843">
    <property type="entry name" value="Glycosyl_Hydrlase_38"/>
</dbReference>
<comment type="similarity">
    <text evidence="2 10">Belongs to the glycosyl hydrolase 38 family.</text>
</comment>
<dbReference type="InterPro" id="IPR041147">
    <property type="entry name" value="GH38_C"/>
</dbReference>
<dbReference type="FunFam" id="2.60.40.1180:FF:000082">
    <property type="entry name" value="Alpha-mannosidase"/>
    <property type="match status" value="1"/>
</dbReference>
<dbReference type="GO" id="GO:0030246">
    <property type="term" value="F:carbohydrate binding"/>
    <property type="evidence" value="ECO:0007669"/>
    <property type="project" value="InterPro"/>
</dbReference>
<feature type="domain" description="Glycoside hydrolase family 38 central" evidence="11">
    <location>
        <begin position="359"/>
        <end position="434"/>
    </location>
</feature>
<dbReference type="Pfam" id="PF07748">
    <property type="entry name" value="Glyco_hydro_38C"/>
    <property type="match status" value="1"/>
</dbReference>
<evidence type="ECO:0000256" key="10">
    <source>
        <dbReference type="RuleBase" id="RU361199"/>
    </source>
</evidence>
<evidence type="ECO:0000256" key="5">
    <source>
        <dbReference type="ARBA" id="ARBA00022801"/>
    </source>
</evidence>
<evidence type="ECO:0000313" key="13">
    <source>
        <dbReference type="WBParaSite" id="HCON_00114110-00001"/>
    </source>
</evidence>
<keyword evidence="9 10" id="KW-0326">Glycosidase</keyword>
<keyword evidence="8" id="KW-0325">Glycoprotein</keyword>
<dbReference type="GO" id="GO:0006013">
    <property type="term" value="P:mannose metabolic process"/>
    <property type="evidence" value="ECO:0007669"/>
    <property type="project" value="InterPro"/>
</dbReference>
<dbReference type="Gene3D" id="2.60.40.1360">
    <property type="match status" value="1"/>
</dbReference>
<dbReference type="InterPro" id="IPR015341">
    <property type="entry name" value="Glyco_hydro_38_cen"/>
</dbReference>
<keyword evidence="5 10" id="KW-0378">Hydrolase</keyword>
<keyword evidence="7" id="KW-1015">Disulfide bond</keyword>
<protein>
    <recommendedName>
        <fullName evidence="3 10">Alpha-mannosidase</fullName>
        <ecNumber evidence="10">3.2.1.-</ecNumber>
    </recommendedName>
</protein>
<feature type="signal peptide" evidence="10">
    <location>
        <begin position="1"/>
        <end position="20"/>
    </location>
</feature>
<keyword evidence="6 10" id="KW-0862">Zinc</keyword>
<evidence type="ECO:0000256" key="1">
    <source>
        <dbReference type="ARBA" id="ARBA00000365"/>
    </source>
</evidence>
<dbReference type="GO" id="GO:0005764">
    <property type="term" value="C:lysosome"/>
    <property type="evidence" value="ECO:0007669"/>
    <property type="project" value="TreeGrafter"/>
</dbReference>
<dbReference type="PANTHER" id="PTHR11607">
    <property type="entry name" value="ALPHA-MANNOSIDASE"/>
    <property type="match status" value="1"/>
</dbReference>
<feature type="chain" id="PRO_5029936954" description="Alpha-mannosidase" evidence="10">
    <location>
        <begin position="21"/>
        <end position="966"/>
    </location>
</feature>
<dbReference type="AlphaFoldDB" id="A0A7I4YMU9"/>
<dbReference type="InterPro" id="IPR000602">
    <property type="entry name" value="Glyco_hydro_38_N"/>
</dbReference>
<dbReference type="SMART" id="SM00872">
    <property type="entry name" value="Alpha-mann_mid"/>
    <property type="match status" value="1"/>
</dbReference>
<reference evidence="13" key="1">
    <citation type="submission" date="2020-12" db="UniProtKB">
        <authorList>
            <consortium name="WormBaseParasite"/>
        </authorList>
    </citation>
    <scope>IDENTIFICATION</scope>
    <source>
        <strain evidence="13">MHco3</strain>
    </source>
</reference>
<dbReference type="Pfam" id="PF01074">
    <property type="entry name" value="Glyco_hydro_38N"/>
    <property type="match status" value="1"/>
</dbReference>
<dbReference type="OMA" id="FIWRPSK"/>
<dbReference type="Pfam" id="PF09261">
    <property type="entry name" value="Alpha-mann_mid"/>
    <property type="match status" value="1"/>
</dbReference>
<dbReference type="InterPro" id="IPR028995">
    <property type="entry name" value="Glyco_hydro_57/38_cen_sf"/>
</dbReference>
<dbReference type="GO" id="GO:0046872">
    <property type="term" value="F:metal ion binding"/>
    <property type="evidence" value="ECO:0007669"/>
    <property type="project" value="UniProtKB-KW"/>
</dbReference>
<dbReference type="WBParaSite" id="HCON_00114110-00001">
    <property type="protein sequence ID" value="HCON_00114110-00001"/>
    <property type="gene ID" value="HCON_00114110"/>
</dbReference>
<name>A0A7I4YMU9_HAECO</name>
<proteinExistence type="inferred from homology"/>
<dbReference type="EC" id="3.2.1.-" evidence="10"/>